<dbReference type="Gene3D" id="3.40.20.10">
    <property type="entry name" value="Severin"/>
    <property type="match status" value="1"/>
</dbReference>
<dbReference type="AlphaFoldDB" id="A0AAD8FG68"/>
<evidence type="ECO:0000313" key="3">
    <source>
        <dbReference type="Proteomes" id="UP001233172"/>
    </source>
</evidence>
<proteinExistence type="predicted"/>
<dbReference type="PANTHER" id="PTHR13759">
    <property type="entry name" value="TWINFILIN"/>
    <property type="match status" value="1"/>
</dbReference>
<dbReference type="GO" id="GO:0030042">
    <property type="term" value="P:actin filament depolymerization"/>
    <property type="evidence" value="ECO:0007669"/>
    <property type="project" value="TreeGrafter"/>
</dbReference>
<reference evidence="2" key="1">
    <citation type="journal article" date="2023" name="PLoS Negl. Trop. Dis.">
        <title>A genome sequence for Biomphalaria pfeifferi, the major vector snail for the human-infecting parasite Schistosoma mansoni.</title>
        <authorList>
            <person name="Bu L."/>
            <person name="Lu L."/>
            <person name="Laidemitt M.R."/>
            <person name="Zhang S.M."/>
            <person name="Mutuku M."/>
            <person name="Mkoji G."/>
            <person name="Steinauer M."/>
            <person name="Loker E.S."/>
        </authorList>
    </citation>
    <scope>NUCLEOTIDE SEQUENCE</scope>
    <source>
        <strain evidence="2">KasaAsao</strain>
    </source>
</reference>
<dbReference type="InterPro" id="IPR029006">
    <property type="entry name" value="ADF-H/Gelsolin-like_dom_sf"/>
</dbReference>
<dbReference type="GO" id="GO:0051016">
    <property type="term" value="P:barbed-end actin filament capping"/>
    <property type="evidence" value="ECO:0007669"/>
    <property type="project" value="TreeGrafter"/>
</dbReference>
<dbReference type="Proteomes" id="UP001233172">
    <property type="component" value="Unassembled WGS sequence"/>
</dbReference>
<dbReference type="InterPro" id="IPR028458">
    <property type="entry name" value="Twinfilin"/>
</dbReference>
<dbReference type="GO" id="GO:0051015">
    <property type="term" value="F:actin filament binding"/>
    <property type="evidence" value="ECO:0007669"/>
    <property type="project" value="TreeGrafter"/>
</dbReference>
<keyword evidence="1" id="KW-0009">Actin-binding</keyword>
<comment type="caution">
    <text evidence="2">The sequence shown here is derived from an EMBL/GenBank/DDBJ whole genome shotgun (WGS) entry which is preliminary data.</text>
</comment>
<dbReference type="PANTHER" id="PTHR13759:SF1">
    <property type="entry name" value="TWINFILIN"/>
    <property type="match status" value="1"/>
</dbReference>
<name>A0AAD8FG68_BIOPF</name>
<organism evidence="2 3">
    <name type="scientific">Biomphalaria pfeifferi</name>
    <name type="common">Bloodfluke planorb</name>
    <name type="synonym">Freshwater snail</name>
    <dbReference type="NCBI Taxonomy" id="112525"/>
    <lineage>
        <taxon>Eukaryota</taxon>
        <taxon>Metazoa</taxon>
        <taxon>Spiralia</taxon>
        <taxon>Lophotrochozoa</taxon>
        <taxon>Mollusca</taxon>
        <taxon>Gastropoda</taxon>
        <taxon>Heterobranchia</taxon>
        <taxon>Euthyneura</taxon>
        <taxon>Panpulmonata</taxon>
        <taxon>Hygrophila</taxon>
        <taxon>Lymnaeoidea</taxon>
        <taxon>Planorbidae</taxon>
        <taxon>Biomphalaria</taxon>
    </lineage>
</organism>
<sequence>MSHQTGITANDELRSFLAQSKDGHVRLIKVTIDNEQLTFSTSREPISTWENDILFFFILYHSVNYF</sequence>
<evidence type="ECO:0000256" key="1">
    <source>
        <dbReference type="ARBA" id="ARBA00023203"/>
    </source>
</evidence>
<reference evidence="2" key="2">
    <citation type="submission" date="2023-04" db="EMBL/GenBank/DDBJ databases">
        <authorList>
            <person name="Bu L."/>
            <person name="Lu L."/>
            <person name="Laidemitt M.R."/>
            <person name="Zhang S.M."/>
            <person name="Mutuku M."/>
            <person name="Mkoji G."/>
            <person name="Steinauer M."/>
            <person name="Loker E.S."/>
        </authorList>
    </citation>
    <scope>NUCLEOTIDE SEQUENCE</scope>
    <source>
        <strain evidence="2">KasaAsao</strain>
        <tissue evidence="2">Whole Snail</tissue>
    </source>
</reference>
<protein>
    <submittedName>
        <fullName evidence="2">Twinfilin-2</fullName>
    </submittedName>
</protein>
<dbReference type="GO" id="GO:0010591">
    <property type="term" value="P:regulation of lamellipodium assembly"/>
    <property type="evidence" value="ECO:0007669"/>
    <property type="project" value="TreeGrafter"/>
</dbReference>
<dbReference type="GO" id="GO:0030016">
    <property type="term" value="C:myofibril"/>
    <property type="evidence" value="ECO:0007669"/>
    <property type="project" value="TreeGrafter"/>
</dbReference>
<gene>
    <name evidence="2" type="ORF">Bpfe_007411</name>
</gene>
<keyword evidence="3" id="KW-1185">Reference proteome</keyword>
<accession>A0AAD8FG68</accession>
<evidence type="ECO:0000313" key="2">
    <source>
        <dbReference type="EMBL" id="KAK0063215.1"/>
    </source>
</evidence>
<dbReference type="EMBL" id="JASAOG010000022">
    <property type="protein sequence ID" value="KAK0063215.1"/>
    <property type="molecule type" value="Genomic_DNA"/>
</dbReference>
<dbReference type="GO" id="GO:0010976">
    <property type="term" value="P:positive regulation of neuron projection development"/>
    <property type="evidence" value="ECO:0007669"/>
    <property type="project" value="TreeGrafter"/>
</dbReference>
<dbReference type="GO" id="GO:0005884">
    <property type="term" value="C:actin filament"/>
    <property type="evidence" value="ECO:0007669"/>
    <property type="project" value="TreeGrafter"/>
</dbReference>
<dbReference type="GO" id="GO:0003785">
    <property type="term" value="F:actin monomer binding"/>
    <property type="evidence" value="ECO:0007669"/>
    <property type="project" value="TreeGrafter"/>
</dbReference>